<dbReference type="EMBL" id="PUHP01002350">
    <property type="protein sequence ID" value="TQN64468.1"/>
    <property type="molecule type" value="Genomic_DNA"/>
</dbReference>
<sequence length="172" mass="19383">MPDLTQTESSLRRLAILYTQLVIRRAELRPSLAEQSPHSPREDKFKLPARKTCTRALTNVIQDLNPDTDGVFWPSWTQLVFSSVCFTLMTMVVSSPDAEEASVWIADLQSTRRGLRLKVASFPFLRLGPLRIDALFWRGITNVLDLRPHTAIELGGIRDAPKRPTSQLTAAK</sequence>
<keyword evidence="2" id="KW-1185">Reference proteome</keyword>
<evidence type="ECO:0000313" key="2">
    <source>
        <dbReference type="Proteomes" id="UP000326340"/>
    </source>
</evidence>
<name>A0A5Q4BBZ3_9PEZI</name>
<dbReference type="AlphaFoldDB" id="A0A5Q4BBZ3"/>
<evidence type="ECO:0000313" key="1">
    <source>
        <dbReference type="EMBL" id="TQN64468.1"/>
    </source>
</evidence>
<dbReference type="OrthoDB" id="1924787at2759"/>
<organism evidence="1 2">
    <name type="scientific">Colletotrichum shisoi</name>
    <dbReference type="NCBI Taxonomy" id="2078593"/>
    <lineage>
        <taxon>Eukaryota</taxon>
        <taxon>Fungi</taxon>
        <taxon>Dikarya</taxon>
        <taxon>Ascomycota</taxon>
        <taxon>Pezizomycotina</taxon>
        <taxon>Sordariomycetes</taxon>
        <taxon>Hypocreomycetidae</taxon>
        <taxon>Glomerellales</taxon>
        <taxon>Glomerellaceae</taxon>
        <taxon>Colletotrichum</taxon>
        <taxon>Colletotrichum destructivum species complex</taxon>
    </lineage>
</organism>
<accession>A0A5Q4BBZ3</accession>
<reference evidence="1 2" key="1">
    <citation type="journal article" date="2019" name="Sci. Rep.">
        <title>Colletotrichum shisoi sp. nov., an anthracnose pathogen of Perilla frutescens in Japan: molecular phylogenetic, morphological and genomic evidence.</title>
        <authorList>
            <person name="Gan P."/>
            <person name="Tsushima A."/>
            <person name="Hiroyama R."/>
            <person name="Narusaka M."/>
            <person name="Takano Y."/>
            <person name="Narusaka Y."/>
            <person name="Kawaradani M."/>
            <person name="Damm U."/>
            <person name="Shirasu K."/>
        </authorList>
    </citation>
    <scope>NUCLEOTIDE SEQUENCE [LARGE SCALE GENOMIC DNA]</scope>
    <source>
        <strain evidence="1 2">PG-2018a</strain>
    </source>
</reference>
<gene>
    <name evidence="1" type="ORF">CSHISOI_10953</name>
</gene>
<comment type="caution">
    <text evidence="1">The sequence shown here is derived from an EMBL/GenBank/DDBJ whole genome shotgun (WGS) entry which is preliminary data.</text>
</comment>
<protein>
    <submittedName>
        <fullName evidence="1">Uncharacterized protein</fullName>
    </submittedName>
</protein>
<dbReference type="Proteomes" id="UP000326340">
    <property type="component" value="Unassembled WGS sequence"/>
</dbReference>
<proteinExistence type="predicted"/>